<accession>A0A1Z3NDD5</accession>
<sequence length="949" mass="102888">MDYVIFGVRQKYCFSSDNLLMNDLGAECNLAHTGSVERLIMSTEQENFIRQLVNDGKNVGPLESNALTQNKIRLKTIVRLLEVGKATTTHPLFPVLESLKTVRNENGEVVKVAAIRVTLTRNESINLPKAGREVYVDSRVDLVDSLGNVKPIKVGNKELSLKSQIVIYPREVGSFALLVPQDLYMDRSWDSPMNAGDVALHKFSSRKEMAGSSGLVFQSPVFVNRNIYLPTDESGDDASPDSINYAGVTFADRVYMGNGDIMTSKGKFSPRSSGQMGDRFWADVRTFGGFLKGVENDGGLDAGLVYLSDKTKSINVDKTLMAKCQDMSTKQADKTSVYRSELGARRTDDGYNEADYRLYLSNWNYFSRQSNALQVDKTRWGNGKVEVDSNDYNDAVVKIMLAVGDRVVEAQLPRTGSVTFTPEVGSAAFESALRSKVKASQTTYDAAVKAESDLTDSLASYRADLKDKEADLSAEMAKPVKGSLAGGSTGSGSGSGTGTGTGTGSGTGSGGTKTVEKTLESESTVEDSGVADSGSGSGSGSTGTGGTKIDYRDEKLVAELERAISDLKKIISDLNNNKIPAQSSVVNLASKQLDTDKTALNTYELQKANPPKITVEVSKASNAYYFDKLNLEVSAKNVQNMIDKNGNYSEPVIGVQAYDSTYYKSNPIDPKNENTKLLGYINMTFNNNKTQLNFPSNISREPKGGSAVQLAEDNDLETMMTECSKAYGTMTSASFGGAGWDVSFAPTARTSWNFAGADDSKDMKADPALATFEFDNMTQANATFQVRSIVGKCVIKASTTFVTGFMTCDELHIEARSAPLRIIGTFIVGRMKIHPTAIKSGINWSSVYHPQATRELRAAGNPRILRSFSGTDCNATSNEPIWHPIPSIKAVADRMNCNTISLRAKADPFQWTSVDPDCGIAAGTMASNTTCKRRLVRFFVVEQSREGGI</sequence>
<dbReference type="AlphaFoldDB" id="A0A1Z3NDD5"/>
<feature type="region of interest" description="Disordered" evidence="1">
    <location>
        <begin position="479"/>
        <end position="548"/>
    </location>
</feature>
<evidence type="ECO:0000256" key="1">
    <source>
        <dbReference type="SAM" id="MobiDB-lite"/>
    </source>
</evidence>
<protein>
    <submittedName>
        <fullName evidence="2">Uncharacterized protein</fullName>
    </submittedName>
</protein>
<dbReference type="EMBL" id="CP020946">
    <property type="protein sequence ID" value="ASD65447.1"/>
    <property type="molecule type" value="Genomic_DNA"/>
</dbReference>
<dbReference type="OrthoDB" id="5287863at2"/>
<feature type="compositionally biased region" description="Gly residues" evidence="1">
    <location>
        <begin position="535"/>
        <end position="546"/>
    </location>
</feature>
<reference evidence="2 3" key="1">
    <citation type="submission" date="2017-04" db="EMBL/GenBank/DDBJ databases">
        <title>Whole genome sequence of Bdellovibrio bacteriovorus strain SSB218315.</title>
        <authorList>
            <person name="Oyedara O."/>
            <person name="Rodriguez-Perez M.A."/>
        </authorList>
    </citation>
    <scope>NUCLEOTIDE SEQUENCE [LARGE SCALE GENOMIC DNA]</scope>
    <source>
        <strain evidence="2 3">SSB218315</strain>
    </source>
</reference>
<evidence type="ECO:0000313" key="3">
    <source>
        <dbReference type="Proteomes" id="UP000197003"/>
    </source>
</evidence>
<evidence type="ECO:0000313" key="2">
    <source>
        <dbReference type="EMBL" id="ASD65447.1"/>
    </source>
</evidence>
<feature type="compositionally biased region" description="Gly residues" evidence="1">
    <location>
        <begin position="484"/>
        <end position="511"/>
    </location>
</feature>
<name>A0A1Z3NDD5_BDEBC</name>
<gene>
    <name evidence="2" type="ORF">B9G79_08115</name>
</gene>
<organism evidence="2 3">
    <name type="scientific">Bdellovibrio bacteriovorus</name>
    <dbReference type="NCBI Taxonomy" id="959"/>
    <lineage>
        <taxon>Bacteria</taxon>
        <taxon>Pseudomonadati</taxon>
        <taxon>Bdellovibrionota</taxon>
        <taxon>Bdellovibrionia</taxon>
        <taxon>Bdellovibrionales</taxon>
        <taxon>Pseudobdellovibrionaceae</taxon>
        <taxon>Bdellovibrio</taxon>
    </lineage>
</organism>
<proteinExistence type="predicted"/>
<dbReference type="Proteomes" id="UP000197003">
    <property type="component" value="Chromosome"/>
</dbReference>